<dbReference type="Proteomes" id="UP000541033">
    <property type="component" value="Unassembled WGS sequence"/>
</dbReference>
<protein>
    <recommendedName>
        <fullName evidence="5">Peptidase metallopeptidase domain-containing protein</fullName>
    </recommendedName>
</protein>
<feature type="region of interest" description="Disordered" evidence="1">
    <location>
        <begin position="31"/>
        <end position="122"/>
    </location>
</feature>
<name>A0A7X5TVG3_9MICO</name>
<proteinExistence type="predicted"/>
<feature type="compositionally biased region" description="Pro residues" evidence="1">
    <location>
        <begin position="88"/>
        <end position="106"/>
    </location>
</feature>
<dbReference type="RefSeq" id="WP_167152045.1">
    <property type="nucleotide sequence ID" value="NZ_JAAMOX010000003.1"/>
</dbReference>
<accession>A0A7X5TVG3</accession>
<comment type="caution">
    <text evidence="3">The sequence shown here is derived from an EMBL/GenBank/DDBJ whole genome shotgun (WGS) entry which is preliminary data.</text>
</comment>
<keyword evidence="4" id="KW-1185">Reference proteome</keyword>
<feature type="signal peptide" evidence="2">
    <location>
        <begin position="1"/>
        <end position="32"/>
    </location>
</feature>
<dbReference type="Gene3D" id="3.40.390.10">
    <property type="entry name" value="Collagenase (Catalytic Domain)"/>
    <property type="match status" value="1"/>
</dbReference>
<evidence type="ECO:0000313" key="4">
    <source>
        <dbReference type="Proteomes" id="UP000541033"/>
    </source>
</evidence>
<dbReference type="SUPFAM" id="SSF55486">
    <property type="entry name" value="Metalloproteases ('zincins'), catalytic domain"/>
    <property type="match status" value="1"/>
</dbReference>
<feature type="compositionally biased region" description="Low complexity" evidence="1">
    <location>
        <begin position="37"/>
        <end position="47"/>
    </location>
</feature>
<gene>
    <name evidence="3" type="ORF">FHX76_003032</name>
</gene>
<evidence type="ECO:0000256" key="2">
    <source>
        <dbReference type="SAM" id="SignalP"/>
    </source>
</evidence>
<dbReference type="AlphaFoldDB" id="A0A7X5TVG3"/>
<feature type="chain" id="PRO_5030720310" description="Peptidase metallopeptidase domain-containing protein" evidence="2">
    <location>
        <begin position="33"/>
        <end position="628"/>
    </location>
</feature>
<organism evidence="3 4">
    <name type="scientific">Lysinibacter cavernae</name>
    <dbReference type="NCBI Taxonomy" id="1640652"/>
    <lineage>
        <taxon>Bacteria</taxon>
        <taxon>Bacillati</taxon>
        <taxon>Actinomycetota</taxon>
        <taxon>Actinomycetes</taxon>
        <taxon>Micrococcales</taxon>
        <taxon>Microbacteriaceae</taxon>
        <taxon>Lysinibacter</taxon>
    </lineage>
</organism>
<reference evidence="3 4" key="1">
    <citation type="submission" date="2020-02" db="EMBL/GenBank/DDBJ databases">
        <title>Sequencing the genomes of 1000 actinobacteria strains.</title>
        <authorList>
            <person name="Klenk H.-P."/>
        </authorList>
    </citation>
    <scope>NUCLEOTIDE SEQUENCE [LARGE SCALE GENOMIC DNA]</scope>
    <source>
        <strain evidence="3 4">DSM 27960</strain>
    </source>
</reference>
<sequence length="628" mass="65554">MEHLQIHKQLVVCLSTLLVLGLSSSGLSPSFAETMTDESGSPPSVESEPPDVEPPQPSATDSSEEVQGQTETAPPESPSDGTTDLPAEGPPVLPTPAVPTTPPTSEPPSEDSEVDEFPAQVDSGGLVEGPEGGLSAFPGTAAVVGNGFAISGSIRYNNGNYVLRLIDSPGIGILRASVIEAINNINQTGAVTITLAAGTIPAKPAIDVRGELYLEVSAVSPCSAPWAGCGVAKTAREDNLTKAISGRAWVHPLVFDYGPNIRKHVIIHELGHALGLSHFDSQYAGQWQLMNKGRYDSLVLASGDIAGLNYLKHPRPTGNFDSLADTGSSFSVSGWAMDGIHNNAVSVHIYVNGVMKATLPASTSRPDVNRVYGRGANHGFASKLTQAPGRYTVCAYAKHNTTPLSTPIGCKAVVVSNANKTPIGNVEGARGGVETATVSGWALDQNTKASISVHVYVDGRYAGASLAKSSRPDVDRAYKMGAAHGFTVTVKAPAGSRSVCVYAINTPAGQNPLLSCRKVTVLINRVPIGNIESVTTQSRAVAVRGWTLDPDTTASLSVHVYIDGRFSRAISANGNRPDVNRVHTMGALHGYSATIALSPGQHQVCLYAINSPSGTNPLLGCAIRMVPK</sequence>
<evidence type="ECO:0008006" key="5">
    <source>
        <dbReference type="Google" id="ProtNLM"/>
    </source>
</evidence>
<keyword evidence="2" id="KW-0732">Signal</keyword>
<evidence type="ECO:0000313" key="3">
    <source>
        <dbReference type="EMBL" id="NIH55117.1"/>
    </source>
</evidence>
<feature type="compositionally biased region" description="Polar residues" evidence="1">
    <location>
        <begin position="59"/>
        <end position="72"/>
    </location>
</feature>
<evidence type="ECO:0000256" key="1">
    <source>
        <dbReference type="SAM" id="MobiDB-lite"/>
    </source>
</evidence>
<dbReference type="GO" id="GO:0008237">
    <property type="term" value="F:metallopeptidase activity"/>
    <property type="evidence" value="ECO:0007669"/>
    <property type="project" value="InterPro"/>
</dbReference>
<dbReference type="InterPro" id="IPR024079">
    <property type="entry name" value="MetalloPept_cat_dom_sf"/>
</dbReference>
<dbReference type="EMBL" id="JAAMOX010000003">
    <property type="protein sequence ID" value="NIH55117.1"/>
    <property type="molecule type" value="Genomic_DNA"/>
</dbReference>